<dbReference type="EMBL" id="NXIC01000003">
    <property type="protein sequence ID" value="RXI25908.1"/>
    <property type="molecule type" value="Genomic_DNA"/>
</dbReference>
<dbReference type="Proteomes" id="UP000262029">
    <property type="component" value="Chromosome"/>
</dbReference>
<keyword evidence="6" id="KW-1185">Reference proteome</keyword>
<proteinExistence type="predicted"/>
<reference evidence="3 5" key="2">
    <citation type="submission" date="2018-08" db="EMBL/GenBank/DDBJ databases">
        <title>Complete genome of the Arcobacter skirrowii type strain LMG 6621.</title>
        <authorList>
            <person name="Miller W.G."/>
            <person name="Yee E."/>
            <person name="Bono J.L."/>
        </authorList>
    </citation>
    <scope>NUCLEOTIDE SEQUENCE [LARGE SCALE GENOMIC DNA]</scope>
    <source>
        <strain evidence="3 5">CCUG 10374</strain>
    </source>
</reference>
<gene>
    <name evidence="3" type="ORF">ASKIR_1291</name>
    <name evidence="4" type="ORF">CP959_06305</name>
</gene>
<sequence length="1448" mass="170102">MIEEIDKHRWRAKEEKDLPTLRYNNYNYVKALISKNPQSVVKIIGYREGAKETRNTLEYIARAGKENELELEDENGLKIKGKDAIAGLVNEWAEDFDEINEDSKRKNRDSTHMMLSADIEPNEKNKEILENVAREFLRREFFDKGFSYTFVAHIDTQHPHIHVVIKNRPIMMEIKKGVWKNRKLELNPNDLEHLREQFAIEMQKNGLEQVVTLRKDDPNKHLEDIRKRLFGDKDKNYKGIKEKIEWYQAKLQEKDWKFEDKNIRQYSAYLQMELMRVKEQIKKSRISISEKTKLNIEHRELMKALDLARKNQEAEQLKQMVQNFKDKTLDKVEQYQKRNLTLVELLERNIESYQSVKKEAGLKIEEKLIKIKEKLESDFPSLSVKDAEFLGIDTSNLITFTKKISHKEKVLVSDIKASKDIYEEVDKSYEIEMVDLKSLDLKNINLNQDNSKLKDEIILRQKANKISKTLINITKQLDKQKKNISENQYNFLQKRITKIQEKLISDFPSLSVKNAKYLGIDTTNLITYEKEIKYKEKILASDLSTKKEFVVEEIEKSSIVENIDLLNINLKDIEFKENGINEYLNKSKKALAISKGIDSLIQAVDIELTNNHISATHCYKQQEKLLNIKKRLESDFPSLSIKDAQFLGINTSNLPKLEKFELKKEDGSIFVIENIDLEKLDLEKLSKNIDIDYKQEIIKLKSLDIQNLKDDKYFDKYSTASQKAIENKDLNSFDELQNLYKVDSSITVKAYGEILNISPREVNISLWEKLGENRESYDLESLKLIIEVQNKDYQKEFVNIYIDKLKTEYALQKEMPENEHELESYFKSLDNFEKLCDEFKIEFNENKEKLENFNNIKHLLDTGQFVSANKLLNSLDEFDRLALKSYYENAIDIHSQNFDEMDIIKNKIDFEIELRDKEYIISSEFGEELPISNTKKIDIETVKFEHPFDKVEIDFEVEDKKDIEIAPGEIFDFNKAITIEKNAEKFRQKINEKEKLTQDDKILQKLEEIKRYINKTNPNLSINDAKFLGVDTNNLEKYTKEISYKVFDFSSSQDMKKEFEEFTKSFPDFSKNILTEAINKQEISFEKLELIGIKPTQFKNISKDDFTNKKIDLKNNIELLKEFNELLKKFPELAKNELTKSFEKGNITTGRLSKYGMIPEKFKNFKDTQISDKTVKIDFVDFEKNNIYKKDFKLIIPGEQEINITNNIKNIKAFTLEKSDFFKEKDLNLIKEDDLNLYNLKHLKALENSEIGYFTVKSTSSKMLQAQAGLTSLLSQANAIEKSFDEVDKSKVSIIEKIDHKKILKNLKKDFIENIAKLSKDAEVILDNSLLIQKNKDVEFENKYINEGLKNFSDNPKKLDDAYVKECKKQNNFNIDYEEFKKVFLKNELKEDKKSLNTTLENYKYTLEKSLKVINKELGIFDRAKSSVVIKEQLKKIDKVLSKGIELT</sequence>
<evidence type="ECO:0000313" key="4">
    <source>
        <dbReference type="EMBL" id="RXI25908.1"/>
    </source>
</evidence>
<feature type="coiled-coil region" evidence="1">
    <location>
        <begin position="291"/>
        <end position="363"/>
    </location>
</feature>
<dbReference type="Gene3D" id="3.30.930.30">
    <property type="match status" value="1"/>
</dbReference>
<evidence type="ECO:0000259" key="2">
    <source>
        <dbReference type="Pfam" id="PF03432"/>
    </source>
</evidence>
<dbReference type="EMBL" id="CP032099">
    <property type="protein sequence ID" value="AXX85095.1"/>
    <property type="molecule type" value="Genomic_DNA"/>
</dbReference>
<dbReference type="RefSeq" id="WP_115588287.1">
    <property type="nucleotide sequence ID" value="NZ_CP032099.1"/>
</dbReference>
<accession>A0AAD0SRK3</accession>
<reference evidence="4 6" key="1">
    <citation type="submission" date="2017-09" db="EMBL/GenBank/DDBJ databases">
        <title>Genomics of the genus Arcobacter.</title>
        <authorList>
            <person name="Perez-Cataluna A."/>
            <person name="Figueras M.J."/>
            <person name="Salas-Masso N."/>
        </authorList>
    </citation>
    <scope>NUCLEOTIDE SEQUENCE [LARGE SCALE GENOMIC DNA]</scope>
    <source>
        <strain evidence="4 6">LMG 6621</strain>
    </source>
</reference>
<organism evidence="3 5">
    <name type="scientific">Aliarcobacter skirrowii CCUG 10374</name>
    <dbReference type="NCBI Taxonomy" id="1032239"/>
    <lineage>
        <taxon>Bacteria</taxon>
        <taxon>Pseudomonadati</taxon>
        <taxon>Campylobacterota</taxon>
        <taxon>Epsilonproteobacteria</taxon>
        <taxon>Campylobacterales</taxon>
        <taxon>Arcobacteraceae</taxon>
        <taxon>Aliarcobacter</taxon>
    </lineage>
</organism>
<protein>
    <recommendedName>
        <fullName evidence="2">MobA/VirD2-like nuclease domain-containing protein</fullName>
    </recommendedName>
</protein>
<dbReference type="GeneID" id="61751042"/>
<evidence type="ECO:0000313" key="6">
    <source>
        <dbReference type="Proteomes" id="UP000290580"/>
    </source>
</evidence>
<dbReference type="InterPro" id="IPR005094">
    <property type="entry name" value="Endonuclease_MobA/VirD2"/>
</dbReference>
<evidence type="ECO:0000256" key="1">
    <source>
        <dbReference type="SAM" id="Coils"/>
    </source>
</evidence>
<evidence type="ECO:0000313" key="5">
    <source>
        <dbReference type="Proteomes" id="UP000262029"/>
    </source>
</evidence>
<dbReference type="Pfam" id="PF03432">
    <property type="entry name" value="Relaxase"/>
    <property type="match status" value="1"/>
</dbReference>
<name>A0AAD0SRK3_9BACT</name>
<dbReference type="Proteomes" id="UP000290580">
    <property type="component" value="Unassembled WGS sequence"/>
</dbReference>
<feature type="domain" description="MobA/VirD2-like nuclease" evidence="2">
    <location>
        <begin position="87"/>
        <end position="167"/>
    </location>
</feature>
<keyword evidence="1" id="KW-0175">Coiled coil</keyword>
<evidence type="ECO:0000313" key="3">
    <source>
        <dbReference type="EMBL" id="AXX85095.1"/>
    </source>
</evidence>